<evidence type="ECO:0000259" key="7">
    <source>
        <dbReference type="Pfam" id="PF00884"/>
    </source>
</evidence>
<reference evidence="8 9" key="1">
    <citation type="submission" date="2016-05" db="EMBL/GenBank/DDBJ databases">
        <authorList>
            <person name="Lavstsen T."/>
            <person name="Jespersen J.S."/>
        </authorList>
    </citation>
    <scope>NUCLEOTIDE SEQUENCE [LARGE SCALE GENOMIC DNA]</scope>
    <source>
        <strain evidence="8 9">KCJ1736</strain>
    </source>
</reference>
<dbReference type="AlphaFoldDB" id="A0A176XD73"/>
<keyword evidence="5 6" id="KW-0472">Membrane</keyword>
<feature type="transmembrane region" description="Helical" evidence="6">
    <location>
        <begin position="148"/>
        <end position="171"/>
    </location>
</feature>
<dbReference type="CDD" id="cd16015">
    <property type="entry name" value="LTA_synthase"/>
    <property type="match status" value="1"/>
</dbReference>
<feature type="transmembrane region" description="Helical" evidence="6">
    <location>
        <begin position="183"/>
        <end position="201"/>
    </location>
</feature>
<keyword evidence="4 6" id="KW-1133">Transmembrane helix</keyword>
<dbReference type="Proteomes" id="UP000077098">
    <property type="component" value="Unassembled WGS sequence"/>
</dbReference>
<comment type="caution">
    <text evidence="8">The sequence shown here is derived from an EMBL/GenBank/DDBJ whole genome shotgun (WGS) entry which is preliminary data.</text>
</comment>
<feature type="domain" description="Sulfatase N-terminal" evidence="7">
    <location>
        <begin position="273"/>
        <end position="564"/>
    </location>
</feature>
<sequence>MGLRHSAPKTTASEKAGFVFSPAGLKSLSKLAGTASTLVHLAIASLVLVILLEWIARGSLTDIGAFLTSSARPGMTTVAAVLALLVLLDSLLGRRYLSLIVVAPLCALVGLISAQKQTYLSDPLYPSDLLFGRQIVELLPTMLKAQPLTALLVGLGLCTMIAAIAALWLLARRHSPVLRLRERAVGLALTLPVLAGLASLMDYSHYSWARDRLNIIPMMWDQQENYRHNGFLLAFAFNIPMANVSAPEGYGENSIAELTSEPASFAANKGDYPDVIMLMSESLWDPTRLENVHLSTDPMPTIRAKQSGHVFSPEFGGMTANVEFEALTGFSNAFLPYGSIPYQQYIRRPVPSLASFFRGEGYSAIAMHPFQEWFWNRKQVYKNFGFEEFRSEETLPAMEKRGNFASDDALMDEIMKTADKAQNPLFLFAVTLQGHGPYEADRYTDNTIGVTGDLSASASQALATYSQGVAEADDALLKLMRWAKKRDRETIIVLFGDHLPPLGQTFVESGYMPGMVASRRAPLEVMKKEHETPLVVWSSKKGVRKTIGTISPALLPYHVLKTAGFSDPFYTGTLGEVQKAFSVIDRHMLVTTDGNALPDWSIAPNAVPEVVRDYRLLQFDMMFGQQFGRERFFPGFNWLHEVTPAV</sequence>
<dbReference type="PANTHER" id="PTHR47371">
    <property type="entry name" value="LIPOTEICHOIC ACID SYNTHASE"/>
    <property type="match status" value="1"/>
</dbReference>
<evidence type="ECO:0000256" key="6">
    <source>
        <dbReference type="SAM" id="Phobius"/>
    </source>
</evidence>
<evidence type="ECO:0000256" key="3">
    <source>
        <dbReference type="ARBA" id="ARBA00022692"/>
    </source>
</evidence>
<feature type="transmembrane region" description="Helical" evidence="6">
    <location>
        <begin position="71"/>
        <end position="89"/>
    </location>
</feature>
<dbReference type="Gene3D" id="3.40.720.10">
    <property type="entry name" value="Alkaline Phosphatase, subunit A"/>
    <property type="match status" value="1"/>
</dbReference>
<protein>
    <submittedName>
        <fullName evidence="8">Cation tolerance protein CutA</fullName>
    </submittedName>
</protein>
<gene>
    <name evidence="8" type="ORF">A7J57_13740</name>
</gene>
<dbReference type="RefSeq" id="WP_063948882.1">
    <property type="nucleotide sequence ID" value="NZ_LXPS01000011.1"/>
</dbReference>
<dbReference type="PANTHER" id="PTHR47371:SF3">
    <property type="entry name" value="PHOSPHOGLYCEROL TRANSFERASE I"/>
    <property type="match status" value="1"/>
</dbReference>
<proteinExistence type="predicted"/>
<dbReference type="SUPFAM" id="SSF53649">
    <property type="entry name" value="Alkaline phosphatase-like"/>
    <property type="match status" value="1"/>
</dbReference>
<dbReference type="InterPro" id="IPR017850">
    <property type="entry name" value="Alkaline_phosphatase_core_sf"/>
</dbReference>
<dbReference type="InterPro" id="IPR000917">
    <property type="entry name" value="Sulfatase_N"/>
</dbReference>
<name>A0A176XD73_AGRTU</name>
<keyword evidence="3 6" id="KW-0812">Transmembrane</keyword>
<evidence type="ECO:0000256" key="5">
    <source>
        <dbReference type="ARBA" id="ARBA00023136"/>
    </source>
</evidence>
<evidence type="ECO:0000313" key="9">
    <source>
        <dbReference type="Proteomes" id="UP000077098"/>
    </source>
</evidence>
<dbReference type="EMBL" id="LXPS01000011">
    <property type="protein sequence ID" value="OAE47105.1"/>
    <property type="molecule type" value="Genomic_DNA"/>
</dbReference>
<comment type="subcellular location">
    <subcellularLocation>
        <location evidence="1">Cell membrane</location>
        <topology evidence="1">Multi-pass membrane protein</topology>
    </subcellularLocation>
</comment>
<accession>A0A176XD73</accession>
<evidence type="ECO:0000256" key="4">
    <source>
        <dbReference type="ARBA" id="ARBA00022989"/>
    </source>
</evidence>
<evidence type="ECO:0000256" key="1">
    <source>
        <dbReference type="ARBA" id="ARBA00004651"/>
    </source>
</evidence>
<feature type="transmembrane region" description="Helical" evidence="6">
    <location>
        <begin position="96"/>
        <end position="114"/>
    </location>
</feature>
<dbReference type="GO" id="GO:0005886">
    <property type="term" value="C:plasma membrane"/>
    <property type="evidence" value="ECO:0007669"/>
    <property type="project" value="UniProtKB-SubCell"/>
</dbReference>
<evidence type="ECO:0000313" key="8">
    <source>
        <dbReference type="EMBL" id="OAE47105.1"/>
    </source>
</evidence>
<feature type="transmembrane region" description="Helical" evidence="6">
    <location>
        <begin position="31"/>
        <end position="51"/>
    </location>
</feature>
<evidence type="ECO:0000256" key="2">
    <source>
        <dbReference type="ARBA" id="ARBA00022475"/>
    </source>
</evidence>
<dbReference type="InterPro" id="IPR050448">
    <property type="entry name" value="OpgB/LTA_synthase_biosynth"/>
</dbReference>
<dbReference type="Pfam" id="PF00884">
    <property type="entry name" value="Sulfatase"/>
    <property type="match status" value="1"/>
</dbReference>
<keyword evidence="2" id="KW-1003">Cell membrane</keyword>
<organism evidence="8 9">
    <name type="scientific">Agrobacterium tumefaciens</name>
    <dbReference type="NCBI Taxonomy" id="358"/>
    <lineage>
        <taxon>Bacteria</taxon>
        <taxon>Pseudomonadati</taxon>
        <taxon>Pseudomonadota</taxon>
        <taxon>Alphaproteobacteria</taxon>
        <taxon>Hyphomicrobiales</taxon>
        <taxon>Rhizobiaceae</taxon>
        <taxon>Rhizobium/Agrobacterium group</taxon>
        <taxon>Agrobacterium</taxon>
        <taxon>Agrobacterium tumefaciens complex</taxon>
    </lineage>
</organism>